<protein>
    <recommendedName>
        <fullName evidence="1">Squalene monooxygenase</fullName>
        <ecNumber evidence="1">1.14.14.17</ecNumber>
    </recommendedName>
</protein>
<organism evidence="2 3">
    <name type="scientific">Ostreobium quekettii</name>
    <dbReference type="NCBI Taxonomy" id="121088"/>
    <lineage>
        <taxon>Eukaryota</taxon>
        <taxon>Viridiplantae</taxon>
        <taxon>Chlorophyta</taxon>
        <taxon>core chlorophytes</taxon>
        <taxon>Ulvophyceae</taxon>
        <taxon>TCBD clade</taxon>
        <taxon>Bryopsidales</taxon>
        <taxon>Ostreobineae</taxon>
        <taxon>Ostreobiaceae</taxon>
        <taxon>Ostreobium</taxon>
    </lineage>
</organism>
<comment type="catalytic activity">
    <reaction evidence="1">
        <text>squalene + reduced [NADPH--hemoprotein reductase] + O2 = (S)-2,3-epoxysqualene + oxidized [NADPH--hemoprotein reductase] + H2O + H(+)</text>
        <dbReference type="Rhea" id="RHEA:25282"/>
        <dbReference type="Rhea" id="RHEA-COMP:11964"/>
        <dbReference type="Rhea" id="RHEA-COMP:11965"/>
        <dbReference type="ChEBI" id="CHEBI:15377"/>
        <dbReference type="ChEBI" id="CHEBI:15378"/>
        <dbReference type="ChEBI" id="CHEBI:15379"/>
        <dbReference type="ChEBI" id="CHEBI:15440"/>
        <dbReference type="ChEBI" id="CHEBI:15441"/>
        <dbReference type="ChEBI" id="CHEBI:57618"/>
        <dbReference type="ChEBI" id="CHEBI:58210"/>
        <dbReference type="EC" id="1.14.14.17"/>
    </reaction>
</comment>
<dbReference type="OrthoDB" id="1678617at2759"/>
<sequence length="160" mass="17172">MAVGDPSAQAADGVCSRLPSNNAFEDDPKVWDLVIVGAGVAGSALAYAQGKNGRRVLLLERDLSVPDRIVGELLQPGGYLALKKLGLTEAVKEIDAQKIYGYCIFKEGRELLVNYPLDSLSDDVAGRSFHNGRFVQRMRQAAAALPSVTVREGIGKMLVN</sequence>
<keyword evidence="1" id="KW-0285">Flavoprotein</keyword>
<evidence type="ECO:0000256" key="1">
    <source>
        <dbReference type="RuleBase" id="RU367121"/>
    </source>
</evidence>
<comment type="caution">
    <text evidence="2">The sequence shown here is derived from an EMBL/GenBank/DDBJ whole genome shotgun (WGS) entry which is preliminary data.</text>
</comment>
<dbReference type="GO" id="GO:0004506">
    <property type="term" value="F:squalene monooxygenase activity"/>
    <property type="evidence" value="ECO:0007669"/>
    <property type="project" value="UniProtKB-UniRule"/>
</dbReference>
<comment type="function">
    <text evidence="1">Catalyzes the stereospecific oxidation of squalene to (S)-2,3-epoxysqualene, and is considered to be a rate-limiting enzyme in steroid biosynthesis.</text>
</comment>
<dbReference type="InterPro" id="IPR036188">
    <property type="entry name" value="FAD/NAD-bd_sf"/>
</dbReference>
<dbReference type="Proteomes" id="UP000708148">
    <property type="component" value="Unassembled WGS sequence"/>
</dbReference>
<accession>A0A8S1JEN4</accession>
<dbReference type="Gene3D" id="3.50.50.60">
    <property type="entry name" value="FAD/NAD(P)-binding domain"/>
    <property type="match status" value="1"/>
</dbReference>
<keyword evidence="1" id="KW-0560">Oxidoreductase</keyword>
<dbReference type="EMBL" id="CAJHUC010002953">
    <property type="protein sequence ID" value="CAD7704770.1"/>
    <property type="molecule type" value="Genomic_DNA"/>
</dbReference>
<dbReference type="EC" id="1.14.14.17" evidence="1"/>
<name>A0A8S1JEN4_9CHLO</name>
<dbReference type="SUPFAM" id="SSF51905">
    <property type="entry name" value="FAD/NAD(P)-binding domain"/>
    <property type="match status" value="1"/>
</dbReference>
<dbReference type="InterPro" id="IPR040125">
    <property type="entry name" value="Squalene_monox"/>
</dbReference>
<evidence type="ECO:0000313" key="3">
    <source>
        <dbReference type="Proteomes" id="UP000708148"/>
    </source>
</evidence>
<comment type="cofactor">
    <cofactor evidence="1">
        <name>FAD</name>
        <dbReference type="ChEBI" id="CHEBI:57692"/>
    </cofactor>
</comment>
<feature type="non-terminal residue" evidence="2">
    <location>
        <position position="1"/>
    </location>
</feature>
<dbReference type="PANTHER" id="PTHR10835">
    <property type="entry name" value="SQUALENE MONOOXYGENASE"/>
    <property type="match status" value="1"/>
</dbReference>
<proteinExistence type="inferred from homology"/>
<dbReference type="AlphaFoldDB" id="A0A8S1JEN4"/>
<evidence type="ECO:0000313" key="2">
    <source>
        <dbReference type="EMBL" id="CAD7704770.1"/>
    </source>
</evidence>
<dbReference type="GO" id="GO:0050660">
    <property type="term" value="F:flavin adenine dinucleotide binding"/>
    <property type="evidence" value="ECO:0007669"/>
    <property type="project" value="UniProtKB-UniRule"/>
</dbReference>
<gene>
    <name evidence="2" type="ORF">OSTQU699_LOCUS10125</name>
</gene>
<dbReference type="GO" id="GO:0005783">
    <property type="term" value="C:endoplasmic reticulum"/>
    <property type="evidence" value="ECO:0007669"/>
    <property type="project" value="TreeGrafter"/>
</dbReference>
<reference evidence="2" key="1">
    <citation type="submission" date="2020-12" db="EMBL/GenBank/DDBJ databases">
        <authorList>
            <person name="Iha C."/>
        </authorList>
    </citation>
    <scope>NUCLEOTIDE SEQUENCE</scope>
</reference>
<dbReference type="GO" id="GO:0016126">
    <property type="term" value="P:sterol biosynthetic process"/>
    <property type="evidence" value="ECO:0007669"/>
    <property type="project" value="UniProtKB-UniRule"/>
</dbReference>
<comment type="subcellular location">
    <subcellularLocation>
        <location evidence="1">Membrane</location>
        <topology evidence="1">Multi-pass membrane protein</topology>
    </subcellularLocation>
</comment>
<keyword evidence="1" id="KW-0274">FAD</keyword>
<keyword evidence="3" id="KW-1185">Reference proteome</keyword>
<comment type="similarity">
    <text evidence="1">Belongs to the squalene monooxygenase family.</text>
</comment>
<dbReference type="GO" id="GO:0016020">
    <property type="term" value="C:membrane"/>
    <property type="evidence" value="ECO:0007669"/>
    <property type="project" value="UniProtKB-SubCell"/>
</dbReference>
<dbReference type="Pfam" id="PF13450">
    <property type="entry name" value="NAD_binding_8"/>
    <property type="match status" value="1"/>
</dbReference>
<dbReference type="PANTHER" id="PTHR10835:SF0">
    <property type="entry name" value="SQUALENE MONOOXYGENASE"/>
    <property type="match status" value="1"/>
</dbReference>